<dbReference type="OrthoDB" id="5352000at2759"/>
<sequence>MSLPKPPVELKSHCSVIHDNTLYVFTPDAFLSLPLKLDGEWSKLPMGVPVSEAACTIGGVDGNPNDPGIYVIGGKTDATDYSGVQLYSLKSKRWRSLTLGANNPDIRNRVHHDAIYLTTSSSLLVFAGNQDGSTNPSTQTFLISAAPPHIVESFNTPVAPAVDPMLLPWKEDSAFMAGGGPDNTRTFTFSKSEGWRDTGVALPKPLGEKSKVQCAMLAGADGSRVLEVFDVGKSPNTVSRYVILRAGGVAAASGEQIGGGASRPKKRRRRDVTLADFPKYDSEHAPKTTRNNFSLAQDGNGMIVISGGEDVSIFDQSKNSWVDTEQLFLGDKVSSTSSSAIPTSTSMIPSSTASTIPTSTSSSTPLSAPELVPHGANKNTLTIVGATLGAILGFAALVILILLFIGWRRRQSQYVKRGKESYPESKERLSFQDQGMEPLTRSVQPMARGPVPSTDSWAIMSGQVSDKPFKPAGPTRPSPALGAAEKEKGRSPLRQIQTANLPGEDSAPGDEDARGDRRTDEGWSKYFQGENETHLGGNASLRSSASSQVSKSDYRNSDWPTMSSEVAPLSIGQLGNPQPIGRVVSGSPSTENPPRLGDSFVLQQGMKAKISSADSISIASDDYEDDKYSSGVPASINDTSGWGDDRVPSSTYSSSVYQSTVPSNQPRPERPLTLWPSNAAPSSGTSDRSPTPKGQTSDMSWLNLGGGK</sequence>
<feature type="compositionally biased region" description="Basic and acidic residues" evidence="5">
    <location>
        <begin position="417"/>
        <end position="430"/>
    </location>
</feature>
<dbReference type="PANTHER" id="PTHR15549">
    <property type="entry name" value="PAIRED IMMUNOGLOBULIN-LIKE TYPE 2 RECEPTOR"/>
    <property type="match status" value="1"/>
</dbReference>
<feature type="compositionally biased region" description="Polar residues" evidence="5">
    <location>
        <begin position="675"/>
        <end position="700"/>
    </location>
</feature>
<dbReference type="InterPro" id="IPR051694">
    <property type="entry name" value="Immunoregulatory_rcpt-like"/>
</dbReference>
<dbReference type="Gene3D" id="2.120.10.80">
    <property type="entry name" value="Kelch-type beta propeller"/>
    <property type="match status" value="1"/>
</dbReference>
<keyword evidence="8" id="KW-1185">Reference proteome</keyword>
<keyword evidence="4 6" id="KW-0472">Membrane</keyword>
<evidence type="ECO:0000256" key="6">
    <source>
        <dbReference type="SAM" id="Phobius"/>
    </source>
</evidence>
<keyword evidence="3 6" id="KW-1133">Transmembrane helix</keyword>
<evidence type="ECO:0000256" key="4">
    <source>
        <dbReference type="ARBA" id="ARBA00023136"/>
    </source>
</evidence>
<feature type="region of interest" description="Disordered" evidence="5">
    <location>
        <begin position="339"/>
        <end position="371"/>
    </location>
</feature>
<evidence type="ECO:0000313" key="7">
    <source>
        <dbReference type="EMBL" id="PGH15571.1"/>
    </source>
</evidence>
<dbReference type="GO" id="GO:0071944">
    <property type="term" value="C:cell periphery"/>
    <property type="evidence" value="ECO:0007669"/>
    <property type="project" value="UniProtKB-ARBA"/>
</dbReference>
<accession>A0A2B7Y3F0</accession>
<feature type="region of interest" description="Disordered" evidence="5">
    <location>
        <begin position="623"/>
        <end position="708"/>
    </location>
</feature>
<dbReference type="AlphaFoldDB" id="A0A2B7Y3F0"/>
<evidence type="ECO:0000256" key="1">
    <source>
        <dbReference type="ARBA" id="ARBA00004167"/>
    </source>
</evidence>
<dbReference type="STRING" id="1447875.A0A2B7Y3F0"/>
<organism evidence="7 8">
    <name type="scientific">Helicocarpus griseus UAMH5409</name>
    <dbReference type="NCBI Taxonomy" id="1447875"/>
    <lineage>
        <taxon>Eukaryota</taxon>
        <taxon>Fungi</taxon>
        <taxon>Dikarya</taxon>
        <taxon>Ascomycota</taxon>
        <taxon>Pezizomycotina</taxon>
        <taxon>Eurotiomycetes</taxon>
        <taxon>Eurotiomycetidae</taxon>
        <taxon>Onygenales</taxon>
        <taxon>Ajellomycetaceae</taxon>
        <taxon>Helicocarpus</taxon>
    </lineage>
</organism>
<dbReference type="GO" id="GO:0016020">
    <property type="term" value="C:membrane"/>
    <property type="evidence" value="ECO:0007669"/>
    <property type="project" value="UniProtKB-SubCell"/>
</dbReference>
<dbReference type="Proteomes" id="UP000223968">
    <property type="component" value="Unassembled WGS sequence"/>
</dbReference>
<feature type="transmembrane region" description="Helical" evidence="6">
    <location>
        <begin position="383"/>
        <end position="407"/>
    </location>
</feature>
<proteinExistence type="predicted"/>
<keyword evidence="2 6" id="KW-0812">Transmembrane</keyword>
<dbReference type="EMBL" id="PDNB01000024">
    <property type="protein sequence ID" value="PGH15571.1"/>
    <property type="molecule type" value="Genomic_DNA"/>
</dbReference>
<dbReference type="SUPFAM" id="SSF117281">
    <property type="entry name" value="Kelch motif"/>
    <property type="match status" value="1"/>
</dbReference>
<comment type="subcellular location">
    <subcellularLocation>
        <location evidence="1">Membrane</location>
        <topology evidence="1">Single-pass membrane protein</topology>
    </subcellularLocation>
</comment>
<dbReference type="InterPro" id="IPR015915">
    <property type="entry name" value="Kelch-typ_b-propeller"/>
</dbReference>
<evidence type="ECO:0000256" key="2">
    <source>
        <dbReference type="ARBA" id="ARBA00022692"/>
    </source>
</evidence>
<feature type="compositionally biased region" description="Basic and acidic residues" evidence="5">
    <location>
        <begin position="511"/>
        <end position="523"/>
    </location>
</feature>
<feature type="region of interest" description="Disordered" evidence="5">
    <location>
        <begin position="463"/>
        <end position="603"/>
    </location>
</feature>
<evidence type="ECO:0000313" key="8">
    <source>
        <dbReference type="Proteomes" id="UP000223968"/>
    </source>
</evidence>
<feature type="compositionally biased region" description="Low complexity" evidence="5">
    <location>
        <begin position="648"/>
        <end position="663"/>
    </location>
</feature>
<evidence type="ECO:0000256" key="5">
    <source>
        <dbReference type="SAM" id="MobiDB-lite"/>
    </source>
</evidence>
<reference evidence="7 8" key="1">
    <citation type="submission" date="2017-10" db="EMBL/GenBank/DDBJ databases">
        <title>Comparative genomics in systemic dimorphic fungi from Ajellomycetaceae.</title>
        <authorList>
            <person name="Munoz J.F."/>
            <person name="Mcewen J.G."/>
            <person name="Clay O.K."/>
            <person name="Cuomo C.A."/>
        </authorList>
    </citation>
    <scope>NUCLEOTIDE SEQUENCE [LARGE SCALE GENOMIC DNA]</scope>
    <source>
        <strain evidence="7 8">UAMH5409</strain>
    </source>
</reference>
<comment type="caution">
    <text evidence="7">The sequence shown here is derived from an EMBL/GenBank/DDBJ whole genome shotgun (WGS) entry which is preliminary data.</text>
</comment>
<evidence type="ECO:0000256" key="3">
    <source>
        <dbReference type="ARBA" id="ARBA00022989"/>
    </source>
</evidence>
<feature type="compositionally biased region" description="Low complexity" evidence="5">
    <location>
        <begin position="540"/>
        <end position="551"/>
    </location>
</feature>
<evidence type="ECO:0008006" key="9">
    <source>
        <dbReference type="Google" id="ProtNLM"/>
    </source>
</evidence>
<protein>
    <recommendedName>
        <fullName evidence="9">Pre-mRNA splicing factor CLF1</fullName>
    </recommendedName>
</protein>
<gene>
    <name evidence="7" type="ORF">AJ79_02353</name>
</gene>
<feature type="region of interest" description="Disordered" evidence="5">
    <location>
        <begin position="415"/>
        <end position="435"/>
    </location>
</feature>
<name>A0A2B7Y3F0_9EURO</name>
<feature type="compositionally biased region" description="Low complexity" evidence="5">
    <location>
        <begin position="339"/>
        <end position="369"/>
    </location>
</feature>